<name>A0A7W2EV87_9BURK</name>
<keyword evidence="3" id="KW-1185">Reference proteome</keyword>
<proteinExistence type="predicted"/>
<feature type="region of interest" description="Disordered" evidence="1">
    <location>
        <begin position="65"/>
        <end position="92"/>
    </location>
</feature>
<evidence type="ECO:0000313" key="2">
    <source>
        <dbReference type="EMBL" id="MBA5639242.1"/>
    </source>
</evidence>
<protein>
    <submittedName>
        <fullName evidence="2">Uncharacterized protein</fullName>
    </submittedName>
</protein>
<reference evidence="2 3" key="1">
    <citation type="submission" date="2020-07" db="EMBL/GenBank/DDBJ databases">
        <title>Novel species isolated from subtropical streams in China.</title>
        <authorList>
            <person name="Lu H."/>
        </authorList>
    </citation>
    <scope>NUCLEOTIDE SEQUENCE [LARGE SCALE GENOMIC DNA]</scope>
    <source>
        <strain evidence="2 3">LX20W</strain>
    </source>
</reference>
<accession>A0A7W2EV87</accession>
<dbReference type="EMBL" id="JACEZT010000014">
    <property type="protein sequence ID" value="MBA5639242.1"/>
    <property type="molecule type" value="Genomic_DNA"/>
</dbReference>
<feature type="compositionally biased region" description="Low complexity" evidence="1">
    <location>
        <begin position="65"/>
        <end position="74"/>
    </location>
</feature>
<evidence type="ECO:0000256" key="1">
    <source>
        <dbReference type="SAM" id="MobiDB-lite"/>
    </source>
</evidence>
<dbReference type="Proteomes" id="UP000534388">
    <property type="component" value="Unassembled WGS sequence"/>
</dbReference>
<dbReference type="RefSeq" id="WP_182165603.1">
    <property type="nucleotide sequence ID" value="NZ_JACEZT010000014.1"/>
</dbReference>
<dbReference type="InterPro" id="IPR046494">
    <property type="entry name" value="DUF6587"/>
</dbReference>
<comment type="caution">
    <text evidence="2">The sequence shown here is derived from an EMBL/GenBank/DDBJ whole genome shotgun (WGS) entry which is preliminary data.</text>
</comment>
<dbReference type="AlphaFoldDB" id="A0A7W2EV87"/>
<organism evidence="2 3">
    <name type="scientific">Rugamonas brunnea</name>
    <dbReference type="NCBI Taxonomy" id="2758569"/>
    <lineage>
        <taxon>Bacteria</taxon>
        <taxon>Pseudomonadati</taxon>
        <taxon>Pseudomonadota</taxon>
        <taxon>Betaproteobacteria</taxon>
        <taxon>Burkholderiales</taxon>
        <taxon>Oxalobacteraceae</taxon>
        <taxon>Telluria group</taxon>
        <taxon>Rugamonas</taxon>
    </lineage>
</organism>
<gene>
    <name evidence="2" type="ORF">H3H37_19465</name>
</gene>
<sequence>MWQQVIVAVIVAAAVLHFCTRYLPAAWRRQIVYFLSRRGFDQNRMARLFRTQSSCGDGCSSCGSCDSAPAASSDAPPPSTPSQRVIKLHVQR</sequence>
<dbReference type="Pfam" id="PF20228">
    <property type="entry name" value="DUF6587"/>
    <property type="match status" value="1"/>
</dbReference>
<evidence type="ECO:0000313" key="3">
    <source>
        <dbReference type="Proteomes" id="UP000534388"/>
    </source>
</evidence>